<dbReference type="Pfam" id="PF17900">
    <property type="entry name" value="Peptidase_M1_N"/>
    <property type="match status" value="1"/>
</dbReference>
<evidence type="ECO:0000256" key="8">
    <source>
        <dbReference type="ARBA" id="ARBA00022723"/>
    </source>
</evidence>
<feature type="domain" description="Peptidase M1 alanyl aminopeptidase C-terminal" evidence="15">
    <location>
        <begin position="561"/>
        <end position="882"/>
    </location>
</feature>
<dbReference type="InterPro" id="IPR012779">
    <property type="entry name" value="Peptidase_M1_pepN"/>
</dbReference>
<comment type="catalytic activity">
    <reaction evidence="1">
        <text>Release of an N-terminal amino acid, Xaa-|-Yaa- from a peptide, amide or arylamide. Xaa is preferably Ala, but may be most amino acids including Pro (slow action). When a terminal hydrophobic residue is followed by a prolyl residue, the two may be released as an intact Xaa-Pro dipeptide.</text>
        <dbReference type="EC" id="3.4.11.2"/>
    </reaction>
</comment>
<evidence type="ECO:0000256" key="4">
    <source>
        <dbReference type="ARBA" id="ARBA00012564"/>
    </source>
</evidence>
<keyword evidence="6 17" id="KW-0031">Aminopeptidase</keyword>
<keyword evidence="7" id="KW-0645">Protease</keyword>
<evidence type="ECO:0000259" key="16">
    <source>
        <dbReference type="Pfam" id="PF17900"/>
    </source>
</evidence>
<dbReference type="GO" id="GO:0006508">
    <property type="term" value="P:proteolysis"/>
    <property type="evidence" value="ECO:0007669"/>
    <property type="project" value="UniProtKB-UniRule"/>
</dbReference>
<comment type="cofactor">
    <cofactor evidence="2">
        <name>Zn(2+)</name>
        <dbReference type="ChEBI" id="CHEBI:29105"/>
    </cofactor>
</comment>
<comment type="similarity">
    <text evidence="3">Belongs to the peptidase M1 family.</text>
</comment>
<dbReference type="CDD" id="cd09600">
    <property type="entry name" value="M1_APN"/>
    <property type="match status" value="1"/>
</dbReference>
<dbReference type="Pfam" id="PF11940">
    <property type="entry name" value="DUF3458"/>
    <property type="match status" value="1"/>
</dbReference>
<dbReference type="InterPro" id="IPR035414">
    <property type="entry name" value="Peptidase_M1_pepN_Ig-like"/>
</dbReference>
<name>A0A1I2VPN0_9HYPH</name>
<sequence length="890" mass="96744">MRTETPIPIRLADYRPADHLIDRVALDISLDAHATRVTATLNLRPNPAGQRGADLVLDGEDLTLLSIERDGVALAPDAYTVTDTSLTLRQPPAEPFTLTIRTQIDPTANTRLMGLYRSNGVYCTQCEADGFRRITYFLDRPDCLAVYTTRIEADRGEAPVLLGNGNPVEAGEAGPGRHYAVWHDPHPKPAYLFALVGGRLDRLGGAFTTRDGRAVELGIYVEPGKAERAAYALDAVIRSMAWDEKAFGRIYDLDVFNVVAVSDFNMGAMENKGLNIFNDRYVLASPETATDADYAAIEAIIAHEYFHNWSGNRVTCRDWFQLCLKEGLTVFRDQEFSSDMRSRAVHRIGEVRTLRARQFPEDAGPLAHPVRPQQYAEINNFYTATVYEKGAEIVRMLRTLLGAETFARGMDRYFADCDGTAATVEDFLAAFAAVSGRDLAAFARWYDRPGTPVVTVAGEHDAATGTYTLHLRQELPPGPARKESAGETDAAPALVIPVALGLVGPQGVLRDAVSDRVRDGVFVLERTTDTVTFRNVPVAPVVSLFRGFSAPVRVATEATEADRLILLAQDTDPFNRWQAAQDLAMAHLVAGSRPESQRPNPDGFVTALGRFLDGEALSDPAFAALVLTVPSESDIAHALGDTIDPDAIHQARDDLRQSIGTGLFARLTRLRDDLSDPAGTPFSPDAASAGRRALRNVALDLIAAADPQEGTARAERQLAAATTMTDRLAALSVLALIPGPAREAALTAFAERYADEPLVLDKWFAIQATIPEDETLDRVRRLQSHPAFAMTNPNRVRSLVGSFSAANPTQFNRADGAGYDFLAETVLALDPTNPQIAARLLTGFGSWRMLEPGRQAKAAQSLAAIGARPTLSRDVSDIVGRMRNSGKSLT</sequence>
<evidence type="ECO:0000313" key="18">
    <source>
        <dbReference type="Proteomes" id="UP000199229"/>
    </source>
</evidence>
<feature type="domain" description="Aminopeptidase N-like N-terminal" evidence="16">
    <location>
        <begin position="38"/>
        <end position="192"/>
    </location>
</feature>
<evidence type="ECO:0000256" key="3">
    <source>
        <dbReference type="ARBA" id="ARBA00010136"/>
    </source>
</evidence>
<dbReference type="Proteomes" id="UP000199229">
    <property type="component" value="Unassembled WGS sequence"/>
</dbReference>
<evidence type="ECO:0000256" key="6">
    <source>
        <dbReference type="ARBA" id="ARBA00022438"/>
    </source>
</evidence>
<dbReference type="InterPro" id="IPR037144">
    <property type="entry name" value="Peptidase_M1_pepN_C_sf"/>
</dbReference>
<evidence type="ECO:0000259" key="13">
    <source>
        <dbReference type="Pfam" id="PF01433"/>
    </source>
</evidence>
<dbReference type="InterPro" id="IPR038438">
    <property type="entry name" value="PepN_Ig-like_sf"/>
</dbReference>
<evidence type="ECO:0000259" key="15">
    <source>
        <dbReference type="Pfam" id="PF17432"/>
    </source>
</evidence>
<dbReference type="GO" id="GO:0008237">
    <property type="term" value="F:metallopeptidase activity"/>
    <property type="evidence" value="ECO:0007669"/>
    <property type="project" value="UniProtKB-UniRule"/>
</dbReference>
<evidence type="ECO:0000256" key="7">
    <source>
        <dbReference type="ARBA" id="ARBA00022670"/>
    </source>
</evidence>
<dbReference type="InterPro" id="IPR027268">
    <property type="entry name" value="Peptidase_M4/M1_CTD_sf"/>
</dbReference>
<evidence type="ECO:0000313" key="17">
    <source>
        <dbReference type="EMBL" id="SFG90227.1"/>
    </source>
</evidence>
<accession>A0A1I2VPN0</accession>
<evidence type="ECO:0000256" key="5">
    <source>
        <dbReference type="ARBA" id="ARBA00015611"/>
    </source>
</evidence>
<dbReference type="EMBL" id="FOPM01000016">
    <property type="protein sequence ID" value="SFG90227.1"/>
    <property type="molecule type" value="Genomic_DNA"/>
</dbReference>
<dbReference type="PANTHER" id="PTHR46322">
    <property type="entry name" value="PUROMYCIN-SENSITIVE AMINOPEPTIDASE"/>
    <property type="match status" value="1"/>
</dbReference>
<dbReference type="PANTHER" id="PTHR46322:SF1">
    <property type="entry name" value="PUROMYCIN-SENSITIVE AMINOPEPTIDASE"/>
    <property type="match status" value="1"/>
</dbReference>
<dbReference type="Pfam" id="PF01433">
    <property type="entry name" value="Peptidase_M1"/>
    <property type="match status" value="1"/>
</dbReference>
<keyword evidence="9" id="KW-0378">Hydrolase</keyword>
<dbReference type="PRINTS" id="PR00756">
    <property type="entry name" value="ALADIPTASE"/>
</dbReference>
<keyword evidence="18" id="KW-1185">Reference proteome</keyword>
<dbReference type="Gene3D" id="3.30.2010.30">
    <property type="match status" value="1"/>
</dbReference>
<dbReference type="Gene3D" id="2.60.40.1730">
    <property type="entry name" value="tricorn interacting facor f3 domain"/>
    <property type="match status" value="1"/>
</dbReference>
<keyword evidence="11" id="KW-0482">Metalloprotease</keyword>
<reference evidence="18" key="1">
    <citation type="submission" date="2016-10" db="EMBL/GenBank/DDBJ databases">
        <authorList>
            <person name="Varghese N."/>
            <person name="Submissions S."/>
        </authorList>
    </citation>
    <scope>NUCLEOTIDE SEQUENCE [LARGE SCALE GENOMIC DNA]</scope>
    <source>
        <strain evidence="18">Gh-105</strain>
    </source>
</reference>
<dbReference type="Gene3D" id="1.10.390.10">
    <property type="entry name" value="Neutral Protease Domain 2"/>
    <property type="match status" value="1"/>
</dbReference>
<evidence type="ECO:0000256" key="12">
    <source>
        <dbReference type="NCBIfam" id="TIGR02414"/>
    </source>
</evidence>
<dbReference type="Gene3D" id="1.25.50.10">
    <property type="entry name" value="Peptidase M1, alanyl aminopeptidase, C-terminal domain"/>
    <property type="match status" value="1"/>
</dbReference>
<evidence type="ECO:0000256" key="10">
    <source>
        <dbReference type="ARBA" id="ARBA00022833"/>
    </source>
</evidence>
<evidence type="ECO:0000256" key="11">
    <source>
        <dbReference type="ARBA" id="ARBA00023049"/>
    </source>
</evidence>
<dbReference type="SUPFAM" id="SSF63737">
    <property type="entry name" value="Leukotriene A4 hydrolase N-terminal domain"/>
    <property type="match status" value="1"/>
</dbReference>
<feature type="domain" description="Peptidase M1 alanyl aminopeptidase Ig-like fold" evidence="14">
    <location>
        <begin position="450"/>
        <end position="556"/>
    </location>
</feature>
<feature type="domain" description="Peptidase M1 membrane alanine aminopeptidase" evidence="13">
    <location>
        <begin position="231"/>
        <end position="444"/>
    </location>
</feature>
<protein>
    <recommendedName>
        <fullName evidence="5 12">Aminopeptidase N</fullName>
        <ecNumber evidence="4 12">3.4.11.2</ecNumber>
    </recommendedName>
</protein>
<keyword evidence="8" id="KW-0479">Metal-binding</keyword>
<dbReference type="OrthoDB" id="100605at2"/>
<evidence type="ECO:0000259" key="14">
    <source>
        <dbReference type="Pfam" id="PF11940"/>
    </source>
</evidence>
<dbReference type="STRING" id="582675.SAMN05192565_1166"/>
<dbReference type="FunFam" id="3.30.2010.30:FF:000002">
    <property type="entry name" value="Putative aminopeptidase N"/>
    <property type="match status" value="1"/>
</dbReference>
<dbReference type="InterPro" id="IPR014782">
    <property type="entry name" value="Peptidase_M1_dom"/>
</dbReference>
<dbReference type="RefSeq" id="WP_091972813.1">
    <property type="nucleotide sequence ID" value="NZ_FOPM01000016.1"/>
</dbReference>
<dbReference type="GO" id="GO:0008270">
    <property type="term" value="F:zinc ion binding"/>
    <property type="evidence" value="ECO:0007669"/>
    <property type="project" value="InterPro"/>
</dbReference>
<evidence type="ECO:0000256" key="2">
    <source>
        <dbReference type="ARBA" id="ARBA00001947"/>
    </source>
</evidence>
<dbReference type="InterPro" id="IPR045357">
    <property type="entry name" value="Aminopeptidase_N-like_N"/>
</dbReference>
<gene>
    <name evidence="17" type="ORF">SAMN05192565_1166</name>
</gene>
<evidence type="ECO:0000256" key="9">
    <source>
        <dbReference type="ARBA" id="ARBA00022801"/>
    </source>
</evidence>
<dbReference type="Gene3D" id="2.60.40.1840">
    <property type="match status" value="1"/>
</dbReference>
<organism evidence="17 18">
    <name type="scientific">Methylobacterium gossipiicola</name>
    <dbReference type="NCBI Taxonomy" id="582675"/>
    <lineage>
        <taxon>Bacteria</taxon>
        <taxon>Pseudomonadati</taxon>
        <taxon>Pseudomonadota</taxon>
        <taxon>Alphaproteobacteria</taxon>
        <taxon>Hyphomicrobiales</taxon>
        <taxon>Methylobacteriaceae</taxon>
        <taxon>Methylobacterium</taxon>
    </lineage>
</organism>
<dbReference type="InterPro" id="IPR024601">
    <property type="entry name" value="Peptidase_M1_pepN_C"/>
</dbReference>
<evidence type="ECO:0000256" key="1">
    <source>
        <dbReference type="ARBA" id="ARBA00000098"/>
    </source>
</evidence>
<dbReference type="InterPro" id="IPR001930">
    <property type="entry name" value="Peptidase_M1"/>
</dbReference>
<proteinExistence type="inferred from homology"/>
<dbReference type="AlphaFoldDB" id="A0A1I2VPN0"/>
<keyword evidence="10" id="KW-0862">Zinc</keyword>
<dbReference type="InterPro" id="IPR042097">
    <property type="entry name" value="Aminopeptidase_N-like_N_sf"/>
</dbReference>
<dbReference type="NCBIfam" id="TIGR02414">
    <property type="entry name" value="pepN_proteo"/>
    <property type="match status" value="1"/>
</dbReference>
<dbReference type="GO" id="GO:0016285">
    <property type="term" value="F:alanyl aminopeptidase activity"/>
    <property type="evidence" value="ECO:0007669"/>
    <property type="project" value="UniProtKB-EC"/>
</dbReference>
<dbReference type="SUPFAM" id="SSF55486">
    <property type="entry name" value="Metalloproteases ('zincins'), catalytic domain"/>
    <property type="match status" value="1"/>
</dbReference>
<dbReference type="Pfam" id="PF17432">
    <property type="entry name" value="DUF3458_C"/>
    <property type="match status" value="1"/>
</dbReference>
<dbReference type="EC" id="3.4.11.2" evidence="4 12"/>